<dbReference type="Gene3D" id="1.10.287.1490">
    <property type="match status" value="1"/>
</dbReference>
<accession>A0A7F5RG82</accession>
<evidence type="ECO:0000256" key="1">
    <source>
        <dbReference type="ARBA" id="ARBA00004300"/>
    </source>
</evidence>
<feature type="coiled-coil region" evidence="6">
    <location>
        <begin position="675"/>
        <end position="716"/>
    </location>
</feature>
<sequence>MKLSQNPVKRNSKPVSLLKDSDFEIKTQSELRQKRKKGPSSTAFAERTAEIIKSCQPFLKAPTFNHGDDADSYFRKTLRNWDDLKFARTPRWITLNSVRSIESIKSERRVCHSAKTATYSVSSVAKSASVYSHKGAGDRRSDDKLKLRHAKGKKSPLLFRGSLPELVTNRSKKGLIRQKYSLEQPFEGEVVSFDIGREEEHRAREETVEEEIKFDSGEEDVIAVRTEAEENDVEKSEKTKEEADFQDEDLDLFFSPSSEGVLEREQLSLEEELYRNEQEAAKVIEVKQVEELQEEKEEEEGEFPNESITAKYYDHSETEEKQELGMAEDTTVEEIGIEDTVTDDLQTETIADDDLQEIENLVKQADQELDQVMDENPDLKGALDENVSNLCDTKKGTEGAQAAGFPCAGAGGGGGSFFQYDPTIDAAVLAELEDAERQAMETAKIIYELKQRVGELLCKTKMTEAEGKELEEKNCLLKEQMQLFEEKTKRIQQLIAQTNLFEKMTPLKPSTQHKRPEDMLPKVVICGLTENNMPKIIVCDDKDKKRRSKPPCSADAPSSPCGVVPKFAKRLSESYTMQEKLAAENAQLEGTRYQLQEDLLSRDQFVENLQRKLCSLEQELKLVCKENNALNQRLKGREAQEEPKEASPCGTGRGAKRMPCGKGKGPCPAEMESRLQEYVETTHALEKQLNDMESEVRHMQCELVEVQKERQHLEHHRRMICTPPCKPCPPPCPPPCGPQPRAPCGTIEQQLSQLKEQYCRLQDDFKGKLTEVASLRAENEKMKRSGGDIDEFKKAYEQKMKDLEREVRVLKMELEKSESMKQQMVEMEAQLNVAKQRFRDAQDELEELRALIQDQQTQMDDYRNKYLQAQQTVEEQRRQIDLMEIENNRITEQVNLEIQRVKNQFQEKLQELTPLPDILKATQIKLQEAQQMHLLAERNNEAISRELQQYKDRAAAMAADMEKVRSDQQLGADEQAVLEQKIRDLTTKVQELEEENDKIKMDMVRLEEAYDQAEKRVQEKLHEITQLVAQLDSVREESARQVARTKDRCETVRRSMQNQIADLERQLAQSRAQARQAQKDRDEIRQKMQAQITNLNENFEDAQMRIKNLQAHVNFLKNTYSTVYPDGGVAPMGGDGGIDACDCGQY</sequence>
<keyword evidence="8" id="KW-1185">Reference proteome</keyword>
<comment type="subcellular location">
    <subcellularLocation>
        <location evidence="1">Cytoplasm</location>
        <location evidence="1">Cytoskeleton</location>
        <location evidence="1">Microtubule organizing center</location>
        <location evidence="1">Centrosome</location>
    </subcellularLocation>
</comment>
<feature type="compositionally biased region" description="Basic and acidic residues" evidence="7">
    <location>
        <begin position="635"/>
        <end position="645"/>
    </location>
</feature>
<evidence type="ECO:0000256" key="3">
    <source>
        <dbReference type="ARBA" id="ARBA00022490"/>
    </source>
</evidence>
<comment type="similarity">
    <text evidence="2">Belongs to the ODF2 family.</text>
</comment>
<reference evidence="9 10" key="1">
    <citation type="submission" date="2025-04" db="UniProtKB">
        <authorList>
            <consortium name="RefSeq"/>
        </authorList>
    </citation>
    <scope>IDENTIFICATION</scope>
    <source>
        <tissue evidence="9 10">Entire body</tissue>
    </source>
</reference>
<evidence type="ECO:0000313" key="8">
    <source>
        <dbReference type="Proteomes" id="UP000192223"/>
    </source>
</evidence>
<dbReference type="InterPro" id="IPR026099">
    <property type="entry name" value="Odf2-rel"/>
</dbReference>
<gene>
    <name evidence="9 10" type="primary">LOC108741023</name>
</gene>
<evidence type="ECO:0000313" key="9">
    <source>
        <dbReference type="RefSeq" id="XP_025835003.1"/>
    </source>
</evidence>
<dbReference type="RefSeq" id="XP_025835019.1">
    <property type="nucleotide sequence ID" value="XM_025979234.1"/>
</dbReference>
<feature type="region of interest" description="Disordered" evidence="7">
    <location>
        <begin position="635"/>
        <end position="657"/>
    </location>
</feature>
<dbReference type="GO" id="GO:1902017">
    <property type="term" value="P:regulation of cilium assembly"/>
    <property type="evidence" value="ECO:0007669"/>
    <property type="project" value="TreeGrafter"/>
</dbReference>
<feature type="coiled-coil region" evidence="6">
    <location>
        <begin position="275"/>
        <end position="302"/>
    </location>
</feature>
<protein>
    <submittedName>
        <fullName evidence="9 10">Myosin-2 isoform X1</fullName>
    </submittedName>
</protein>
<evidence type="ECO:0000256" key="5">
    <source>
        <dbReference type="ARBA" id="ARBA00023212"/>
    </source>
</evidence>
<proteinExistence type="inferred from homology"/>
<dbReference type="KEGG" id="apln:108741023"/>
<feature type="coiled-coil region" evidence="6">
    <location>
        <begin position="793"/>
        <end position="1119"/>
    </location>
</feature>
<dbReference type="GeneID" id="108741023"/>
<evidence type="ECO:0000256" key="7">
    <source>
        <dbReference type="SAM" id="MobiDB-lite"/>
    </source>
</evidence>
<name>A0A7F5RG82_AGRPL</name>
<evidence type="ECO:0000256" key="2">
    <source>
        <dbReference type="ARBA" id="ARBA00009316"/>
    </source>
</evidence>
<dbReference type="PANTHER" id="PTHR23162">
    <property type="entry name" value="OUTER DENSE FIBER OF SPERM TAILS 2"/>
    <property type="match status" value="1"/>
</dbReference>
<evidence type="ECO:0000256" key="6">
    <source>
        <dbReference type="SAM" id="Coils"/>
    </source>
</evidence>
<keyword evidence="4 6" id="KW-0175">Coiled coil</keyword>
<evidence type="ECO:0000256" key="4">
    <source>
        <dbReference type="ARBA" id="ARBA00023054"/>
    </source>
</evidence>
<keyword evidence="3" id="KW-0963">Cytoplasm</keyword>
<keyword evidence="5" id="KW-0206">Cytoskeleton</keyword>
<evidence type="ECO:0000313" key="10">
    <source>
        <dbReference type="RefSeq" id="XP_025835019.1"/>
    </source>
</evidence>
<dbReference type="GO" id="GO:0005813">
    <property type="term" value="C:centrosome"/>
    <property type="evidence" value="ECO:0007669"/>
    <property type="project" value="UniProtKB-SubCell"/>
</dbReference>
<organism evidence="8 10">
    <name type="scientific">Agrilus planipennis</name>
    <name type="common">Emerald ash borer</name>
    <name type="synonym">Agrilus marcopoli</name>
    <dbReference type="NCBI Taxonomy" id="224129"/>
    <lineage>
        <taxon>Eukaryota</taxon>
        <taxon>Metazoa</taxon>
        <taxon>Ecdysozoa</taxon>
        <taxon>Arthropoda</taxon>
        <taxon>Hexapoda</taxon>
        <taxon>Insecta</taxon>
        <taxon>Pterygota</taxon>
        <taxon>Neoptera</taxon>
        <taxon>Endopterygota</taxon>
        <taxon>Coleoptera</taxon>
        <taxon>Polyphaga</taxon>
        <taxon>Elateriformia</taxon>
        <taxon>Buprestoidea</taxon>
        <taxon>Buprestidae</taxon>
        <taxon>Agrilinae</taxon>
        <taxon>Agrilus</taxon>
    </lineage>
</organism>
<dbReference type="PANTHER" id="PTHR23162:SF10">
    <property type="entry name" value="FI13205P"/>
    <property type="match status" value="1"/>
</dbReference>
<dbReference type="Proteomes" id="UP000192223">
    <property type="component" value="Unplaced"/>
</dbReference>
<dbReference type="RefSeq" id="XP_025835003.1">
    <property type="nucleotide sequence ID" value="XM_025979218.1"/>
</dbReference>
<dbReference type="OrthoDB" id="413404at2759"/>
<dbReference type="AlphaFoldDB" id="A0A7F5RG82"/>